<keyword evidence="1" id="KW-0418">Kinase</keyword>
<sequence>MSYCDLHNIPHSLPFVNLTSLSTLDISNNGFQGIPISEFIVLLQNLRHLGLSYSSFNGMVPSSIGNLSNLHWVGVGNQTGNVVTLELRTLDFCKSFEEQEAAVSSKSCLGGTLNPSLLNLTYLNYLDLSRNNFEGNPIPEFIGSLKNLKYLDLSQASFTLMVPSSIGNLTDLQYLDLTMISYPKKLWASDLNLLSGSIPKIPQGNLCNLRSLDIAYTYISGEINELVESLSACNNSTLETLDLASNQLSGSLPDSLGNLIYLEYLGLSENSLLGTLPPSIGNQSHLGALYLSFNMLTGIIPENNGQLSELYVLELYGNSWEGVITENHFQNLTGTQVRLSDLTLRNDAISDTIPDWFCRLLSDIWWLDLSNNQLRGVLPKSIHVGRNPWINLGYNRLEGSFSLWSNVTNLSLRNNLLTGPIPSDIGSKMSMLNRLDLSRNLLNGSIPPSMSEMKNLSSIDLSHNNLSGEIPSNWQDLELLRVIDLSNNRLSGDIPTSVCSLPSLLWLKLNHNDLSGKLSISLRICTGLLVLDVG</sequence>
<keyword evidence="2" id="KW-1185">Reference proteome</keyword>
<accession>A0ACC1XJL4</accession>
<gene>
    <name evidence="1" type="ORF">OWV82_016981</name>
</gene>
<proteinExistence type="predicted"/>
<protein>
    <submittedName>
        <fullName evidence="1">Leucine-rich repeat receptor protein kinase</fullName>
    </submittedName>
</protein>
<evidence type="ECO:0000313" key="2">
    <source>
        <dbReference type="Proteomes" id="UP001164539"/>
    </source>
</evidence>
<keyword evidence="1" id="KW-0808">Transferase</keyword>
<evidence type="ECO:0000313" key="1">
    <source>
        <dbReference type="EMBL" id="KAJ4710864.1"/>
    </source>
</evidence>
<keyword evidence="1" id="KW-0675">Receptor</keyword>
<name>A0ACC1XJL4_MELAZ</name>
<comment type="caution">
    <text evidence="1">The sequence shown here is derived from an EMBL/GenBank/DDBJ whole genome shotgun (WGS) entry which is preliminary data.</text>
</comment>
<reference evidence="1 2" key="1">
    <citation type="journal article" date="2023" name="Science">
        <title>Complex scaffold remodeling in plant triterpene biosynthesis.</title>
        <authorList>
            <person name="De La Pena R."/>
            <person name="Hodgson H."/>
            <person name="Liu J.C."/>
            <person name="Stephenson M.J."/>
            <person name="Martin A.C."/>
            <person name="Owen C."/>
            <person name="Harkess A."/>
            <person name="Leebens-Mack J."/>
            <person name="Jimenez L.E."/>
            <person name="Osbourn A."/>
            <person name="Sattely E.S."/>
        </authorList>
    </citation>
    <scope>NUCLEOTIDE SEQUENCE [LARGE SCALE GENOMIC DNA]</scope>
    <source>
        <strain evidence="2">cv. JPN11</strain>
        <tissue evidence="1">Leaf</tissue>
    </source>
</reference>
<organism evidence="1 2">
    <name type="scientific">Melia azedarach</name>
    <name type="common">Chinaberry tree</name>
    <dbReference type="NCBI Taxonomy" id="155640"/>
    <lineage>
        <taxon>Eukaryota</taxon>
        <taxon>Viridiplantae</taxon>
        <taxon>Streptophyta</taxon>
        <taxon>Embryophyta</taxon>
        <taxon>Tracheophyta</taxon>
        <taxon>Spermatophyta</taxon>
        <taxon>Magnoliopsida</taxon>
        <taxon>eudicotyledons</taxon>
        <taxon>Gunneridae</taxon>
        <taxon>Pentapetalae</taxon>
        <taxon>rosids</taxon>
        <taxon>malvids</taxon>
        <taxon>Sapindales</taxon>
        <taxon>Meliaceae</taxon>
        <taxon>Melia</taxon>
    </lineage>
</organism>
<dbReference type="EMBL" id="CM051402">
    <property type="protein sequence ID" value="KAJ4710864.1"/>
    <property type="molecule type" value="Genomic_DNA"/>
</dbReference>
<dbReference type="Proteomes" id="UP001164539">
    <property type="component" value="Chromosome 9"/>
</dbReference>